<dbReference type="InterPro" id="IPR003594">
    <property type="entry name" value="HATPase_dom"/>
</dbReference>
<feature type="transmembrane region" description="Helical" evidence="13">
    <location>
        <begin position="275"/>
        <end position="303"/>
    </location>
</feature>
<dbReference type="CDD" id="cd06225">
    <property type="entry name" value="HAMP"/>
    <property type="match status" value="1"/>
</dbReference>
<evidence type="ECO:0000256" key="6">
    <source>
        <dbReference type="ARBA" id="ARBA00022679"/>
    </source>
</evidence>
<dbReference type="SMART" id="SM00304">
    <property type="entry name" value="HAMP"/>
    <property type="match status" value="1"/>
</dbReference>
<evidence type="ECO:0000256" key="2">
    <source>
        <dbReference type="ARBA" id="ARBA00004651"/>
    </source>
</evidence>
<dbReference type="InterPro" id="IPR033479">
    <property type="entry name" value="dCache_1"/>
</dbReference>
<name>A0A084JM97_9FIRM</name>
<proteinExistence type="predicted"/>
<dbReference type="AlphaFoldDB" id="A0A084JM97"/>
<evidence type="ECO:0000259" key="15">
    <source>
        <dbReference type="PROSITE" id="PS50885"/>
    </source>
</evidence>
<dbReference type="PROSITE" id="PS50885">
    <property type="entry name" value="HAMP"/>
    <property type="match status" value="1"/>
</dbReference>
<keyword evidence="5" id="KW-0597">Phosphoprotein</keyword>
<evidence type="ECO:0000256" key="13">
    <source>
        <dbReference type="SAM" id="Phobius"/>
    </source>
</evidence>
<dbReference type="SUPFAM" id="SSF55874">
    <property type="entry name" value="ATPase domain of HSP90 chaperone/DNA topoisomerase II/histidine kinase"/>
    <property type="match status" value="1"/>
</dbReference>
<dbReference type="EC" id="2.7.13.3" evidence="3"/>
<evidence type="ECO:0000313" key="16">
    <source>
        <dbReference type="EMBL" id="KEZ90081.1"/>
    </source>
</evidence>
<dbReference type="InterPro" id="IPR003660">
    <property type="entry name" value="HAMP_dom"/>
</dbReference>
<dbReference type="InterPro" id="IPR050640">
    <property type="entry name" value="Bact_2-comp_sensor_kinase"/>
</dbReference>
<dbReference type="SMART" id="SM00387">
    <property type="entry name" value="HATPase_c"/>
    <property type="match status" value="1"/>
</dbReference>
<comment type="catalytic activity">
    <reaction evidence="1">
        <text>ATP + protein L-histidine = ADP + protein N-phospho-L-histidine.</text>
        <dbReference type="EC" id="2.7.13.3"/>
    </reaction>
</comment>
<dbReference type="InterPro" id="IPR036890">
    <property type="entry name" value="HATPase_C_sf"/>
</dbReference>
<feature type="transmembrane region" description="Helical" evidence="13">
    <location>
        <begin position="18"/>
        <end position="39"/>
    </location>
</feature>
<keyword evidence="7 13" id="KW-0812">Transmembrane</keyword>
<keyword evidence="9 13" id="KW-1133">Transmembrane helix</keyword>
<feature type="domain" description="Histidine kinase" evidence="14">
    <location>
        <begin position="459"/>
        <end position="565"/>
    </location>
</feature>
<dbReference type="Gene3D" id="6.10.340.10">
    <property type="match status" value="1"/>
</dbReference>
<evidence type="ECO:0000313" key="17">
    <source>
        <dbReference type="Proteomes" id="UP000028525"/>
    </source>
</evidence>
<accession>A0A084JM97</accession>
<dbReference type="InterPro" id="IPR004358">
    <property type="entry name" value="Sig_transdc_His_kin-like_C"/>
</dbReference>
<evidence type="ECO:0000256" key="10">
    <source>
        <dbReference type="ARBA" id="ARBA00023012"/>
    </source>
</evidence>
<dbReference type="EMBL" id="JPME01000013">
    <property type="protein sequence ID" value="KEZ90081.1"/>
    <property type="molecule type" value="Genomic_DNA"/>
</dbReference>
<comment type="subcellular location">
    <subcellularLocation>
        <location evidence="2">Cell membrane</location>
        <topology evidence="2">Multi-pass membrane protein</topology>
    </subcellularLocation>
</comment>
<evidence type="ECO:0000256" key="5">
    <source>
        <dbReference type="ARBA" id="ARBA00022553"/>
    </source>
</evidence>
<dbReference type="PANTHER" id="PTHR34220:SF7">
    <property type="entry name" value="SENSOR HISTIDINE KINASE YPDA"/>
    <property type="match status" value="1"/>
</dbReference>
<evidence type="ECO:0000256" key="3">
    <source>
        <dbReference type="ARBA" id="ARBA00012438"/>
    </source>
</evidence>
<protein>
    <recommendedName>
        <fullName evidence="3">histidine kinase</fullName>
        <ecNumber evidence="3">2.7.13.3</ecNumber>
    </recommendedName>
</protein>
<evidence type="ECO:0000256" key="11">
    <source>
        <dbReference type="ARBA" id="ARBA00023136"/>
    </source>
</evidence>
<dbReference type="OrthoDB" id="9809348at2"/>
<keyword evidence="11 13" id="KW-0472">Membrane</keyword>
<keyword evidence="10" id="KW-0902">Two-component regulatory system</keyword>
<dbReference type="InterPro" id="IPR010559">
    <property type="entry name" value="Sig_transdc_His_kin_internal"/>
</dbReference>
<dbReference type="SUPFAM" id="SSF158472">
    <property type="entry name" value="HAMP domain-like"/>
    <property type="match status" value="1"/>
</dbReference>
<keyword evidence="6" id="KW-0808">Transferase</keyword>
<keyword evidence="12" id="KW-0175">Coiled coil</keyword>
<dbReference type="PANTHER" id="PTHR34220">
    <property type="entry name" value="SENSOR HISTIDINE KINASE YPDA"/>
    <property type="match status" value="1"/>
</dbReference>
<dbReference type="PRINTS" id="PR00344">
    <property type="entry name" value="BCTRLSENSOR"/>
</dbReference>
<feature type="coiled-coil region" evidence="12">
    <location>
        <begin position="347"/>
        <end position="374"/>
    </location>
</feature>
<dbReference type="GO" id="GO:0000155">
    <property type="term" value="F:phosphorelay sensor kinase activity"/>
    <property type="evidence" value="ECO:0007669"/>
    <property type="project" value="InterPro"/>
</dbReference>
<reference evidence="16 17" key="1">
    <citation type="submission" date="2014-07" db="EMBL/GenBank/DDBJ databases">
        <title>Draft genome of Clostridium celerecrescens 152B isolated from sediments associated with methane hydrate from Krishna Godavari basin.</title>
        <authorList>
            <person name="Honkalas V.S."/>
            <person name="Dabir A.P."/>
            <person name="Arora P."/>
            <person name="Dhakephalkar P.K."/>
        </authorList>
    </citation>
    <scope>NUCLEOTIDE SEQUENCE [LARGE SCALE GENOMIC DNA]</scope>
    <source>
        <strain evidence="16 17">152B</strain>
    </source>
</reference>
<feature type="domain" description="HAMP" evidence="15">
    <location>
        <begin position="300"/>
        <end position="352"/>
    </location>
</feature>
<dbReference type="Proteomes" id="UP000028525">
    <property type="component" value="Unassembled WGS sequence"/>
</dbReference>
<evidence type="ECO:0000256" key="1">
    <source>
        <dbReference type="ARBA" id="ARBA00000085"/>
    </source>
</evidence>
<comment type="caution">
    <text evidence="16">The sequence shown here is derived from an EMBL/GenBank/DDBJ whole genome shotgun (WGS) entry which is preliminary data.</text>
</comment>
<dbReference type="Pfam" id="PF06580">
    <property type="entry name" value="His_kinase"/>
    <property type="match status" value="1"/>
</dbReference>
<dbReference type="PROSITE" id="PS50109">
    <property type="entry name" value="HIS_KIN"/>
    <property type="match status" value="1"/>
</dbReference>
<dbReference type="STRING" id="29354.IO98_11325"/>
<dbReference type="GO" id="GO:0005886">
    <property type="term" value="C:plasma membrane"/>
    <property type="evidence" value="ECO:0007669"/>
    <property type="project" value="UniProtKB-SubCell"/>
</dbReference>
<evidence type="ECO:0000256" key="12">
    <source>
        <dbReference type="SAM" id="Coils"/>
    </source>
</evidence>
<organism evidence="16 17">
    <name type="scientific">Lacrimispora celerecrescens</name>
    <dbReference type="NCBI Taxonomy" id="29354"/>
    <lineage>
        <taxon>Bacteria</taxon>
        <taxon>Bacillati</taxon>
        <taxon>Bacillota</taxon>
        <taxon>Clostridia</taxon>
        <taxon>Lachnospirales</taxon>
        <taxon>Lachnospiraceae</taxon>
        <taxon>Lacrimispora</taxon>
    </lineage>
</organism>
<evidence type="ECO:0000256" key="9">
    <source>
        <dbReference type="ARBA" id="ARBA00022989"/>
    </source>
</evidence>
<dbReference type="Gene3D" id="3.30.565.10">
    <property type="entry name" value="Histidine kinase-like ATPase, C-terminal domain"/>
    <property type="match status" value="1"/>
</dbReference>
<dbReference type="Pfam" id="PF02518">
    <property type="entry name" value="HATPase_c"/>
    <property type="match status" value="1"/>
</dbReference>
<dbReference type="Pfam" id="PF02743">
    <property type="entry name" value="dCache_1"/>
    <property type="match status" value="1"/>
</dbReference>
<keyword evidence="4" id="KW-1003">Cell membrane</keyword>
<dbReference type="RefSeq" id="WP_038281011.1">
    <property type="nucleotide sequence ID" value="NZ_JPME01000013.1"/>
</dbReference>
<dbReference type="InterPro" id="IPR005467">
    <property type="entry name" value="His_kinase_dom"/>
</dbReference>
<keyword evidence="8" id="KW-0418">Kinase</keyword>
<gene>
    <name evidence="16" type="ORF">IO98_11325</name>
</gene>
<keyword evidence="17" id="KW-1185">Reference proteome</keyword>
<evidence type="ECO:0000256" key="7">
    <source>
        <dbReference type="ARBA" id="ARBA00022692"/>
    </source>
</evidence>
<evidence type="ECO:0000259" key="14">
    <source>
        <dbReference type="PROSITE" id="PS50109"/>
    </source>
</evidence>
<sequence>MAGLMDAWKNMRIKTKILIMYLTVVLLSFVITFSVISVINTSYTKREIMGAGTQTVSALKGNLSLIFDNVTQFSNLIYFDRNVQEALRNVDNRAIDPSIQRTIKQSLVNMILSGEYISSVLIMDSYHNVYSSYKKTPKGIYGEKILDSEWYRHLSEHRGNGFFMKGSEGVIEFYGDTPYITYIREIRDENTYKPLAILLVTVNEETIRNYFNGVSNSSDSDFYILGDEGEYIVAPGNPGQRTGENRLVITQDIGIENWKLAGSFQLDNMTAMAPYYSTIILLIMCMNVAFVFVCSVMLTRFIFHPLLKVEKHMMLVEKGQFDEMEVDRQKNEINNLKRVFNHMARSIKSLIQKVKEEEQIIAKVELDLLQAQINPHFLYNTLDAVSALALMRDYDNCFKMTQALGSFYRNSLNSGLDFITVKDEISCIQSYLTILNIRYDNEIKVEVDVEEEVKDCRILKLLLQPLVENAVHHGIKPREGKGTISIKAFSDEDEIIFLVSDDGVGMSEEKIEEIMEGKTVTGKSGFGLYNLKQRITLYHGIRQPVLIHSEIGNGTEIAVRVKRMEAKGLEHGDQGTDCG</sequence>
<evidence type="ECO:0000256" key="4">
    <source>
        <dbReference type="ARBA" id="ARBA00022475"/>
    </source>
</evidence>
<evidence type="ECO:0000256" key="8">
    <source>
        <dbReference type="ARBA" id="ARBA00022777"/>
    </source>
</evidence>